<dbReference type="Gene3D" id="1.10.10.1770">
    <property type="entry name" value="Gun4-like"/>
    <property type="match status" value="1"/>
</dbReference>
<dbReference type="InterPro" id="IPR008629">
    <property type="entry name" value="GUN4-like"/>
</dbReference>
<dbReference type="EMBL" id="SFAZ01000326">
    <property type="protein sequence ID" value="TRU67102.1"/>
    <property type="molecule type" value="Genomic_DNA"/>
</dbReference>
<feature type="domain" description="GUN4-like" evidence="1">
    <location>
        <begin position="5"/>
        <end position="145"/>
    </location>
</feature>
<gene>
    <name evidence="2" type="ORF">EWV77_23240</name>
</gene>
<dbReference type="SUPFAM" id="SSF140869">
    <property type="entry name" value="GUN4-like"/>
    <property type="match status" value="1"/>
</dbReference>
<dbReference type="InterPro" id="IPR037215">
    <property type="entry name" value="GUN4-like_sf"/>
</dbReference>
<dbReference type="GO" id="GO:0046906">
    <property type="term" value="F:tetrapyrrole binding"/>
    <property type="evidence" value="ECO:0007669"/>
    <property type="project" value="TreeGrafter"/>
</dbReference>
<organism evidence="2 3">
    <name type="scientific">Microcystis viridis Mv_BB_P_19951000_S68D</name>
    <dbReference type="NCBI Taxonomy" id="2486270"/>
    <lineage>
        <taxon>Bacteria</taxon>
        <taxon>Bacillati</taxon>
        <taxon>Cyanobacteriota</taxon>
        <taxon>Cyanophyceae</taxon>
        <taxon>Oscillatoriophycideae</taxon>
        <taxon>Chroococcales</taxon>
        <taxon>Microcystaceae</taxon>
        <taxon>Microcystis</taxon>
    </lineage>
</organism>
<evidence type="ECO:0000259" key="1">
    <source>
        <dbReference type="Pfam" id="PF05419"/>
    </source>
</evidence>
<evidence type="ECO:0000313" key="3">
    <source>
        <dbReference type="Proteomes" id="UP000320674"/>
    </source>
</evidence>
<proteinExistence type="predicted"/>
<evidence type="ECO:0000313" key="2">
    <source>
        <dbReference type="EMBL" id="TRU67102.1"/>
    </source>
</evidence>
<sequence>MPKPQESYEQLSILLAQKNWKEADRKTRQILLRIGDQIIRGKRGIKIDLDRPTRLGWLEQKIVEQIPVESLQAIDNLWLRASKEQFGYSVQKQIWLDIARNSTKSFGVLFAEFADQVGWLVDGRWTLSYDDFNFSLDAPDGHLPTFWFEKSFLPLGTQEDTFKYFFVDYQKFPE</sequence>
<name>A0A552H788_MICVR</name>
<dbReference type="CDD" id="cd16383">
    <property type="entry name" value="GUN4"/>
    <property type="match status" value="1"/>
</dbReference>
<dbReference type="AlphaFoldDB" id="A0A552H788"/>
<reference evidence="2 3" key="1">
    <citation type="submission" date="2019-01" db="EMBL/GenBank/DDBJ databases">
        <title>Coherence of Microcystis species and biogeography revealed through population genomics.</title>
        <authorList>
            <person name="Perez-Carrascal O.M."/>
            <person name="Terrat Y."/>
            <person name="Giani A."/>
            <person name="Fortin N."/>
            <person name="Tromas N."/>
            <person name="Shapiro B.J."/>
        </authorList>
    </citation>
    <scope>NUCLEOTIDE SEQUENCE [LARGE SCALE GENOMIC DNA]</scope>
    <source>
        <strain evidence="2">Mv_BB_P_19951000_S68D</strain>
    </source>
</reference>
<dbReference type="Gene3D" id="1.25.40.620">
    <property type="match status" value="1"/>
</dbReference>
<dbReference type="Proteomes" id="UP000320674">
    <property type="component" value="Unassembled WGS sequence"/>
</dbReference>
<protein>
    <submittedName>
        <fullName evidence="2">GUN4 domain-containing protein</fullName>
    </submittedName>
</protein>
<accession>A0A552H788</accession>
<dbReference type="PANTHER" id="PTHR34800">
    <property type="entry name" value="TETRAPYRROLE-BINDING PROTEIN, CHLOROPLASTIC"/>
    <property type="match status" value="1"/>
</dbReference>
<dbReference type="PANTHER" id="PTHR34800:SF1">
    <property type="entry name" value="TETRAPYRROLE-BINDING PROTEIN, CHLOROPLASTIC"/>
    <property type="match status" value="1"/>
</dbReference>
<comment type="caution">
    <text evidence="2">The sequence shown here is derived from an EMBL/GenBank/DDBJ whole genome shotgun (WGS) entry which is preliminary data.</text>
</comment>
<dbReference type="Pfam" id="PF05419">
    <property type="entry name" value="GUN4"/>
    <property type="match status" value="1"/>
</dbReference>